<feature type="region of interest" description="Disordered" evidence="6">
    <location>
        <begin position="177"/>
        <end position="200"/>
    </location>
</feature>
<evidence type="ECO:0000256" key="5">
    <source>
        <dbReference type="RuleBase" id="RU364132"/>
    </source>
</evidence>
<dbReference type="Proteomes" id="UP000717585">
    <property type="component" value="Unassembled WGS sequence"/>
</dbReference>
<evidence type="ECO:0000313" key="7">
    <source>
        <dbReference type="EMBL" id="KAG9395879.1"/>
    </source>
</evidence>
<dbReference type="Pfam" id="PF04939">
    <property type="entry name" value="RRS1"/>
    <property type="match status" value="1"/>
</dbReference>
<comment type="similarity">
    <text evidence="2 5">Belongs to the RRS1 family.</text>
</comment>
<comment type="function">
    <text evidence="5">Involved in ribosomal large subunit assembly.</text>
</comment>
<name>A0A8J6B9C2_9EUKA</name>
<dbReference type="EMBL" id="JAHDYR010000007">
    <property type="protein sequence ID" value="KAG9395879.1"/>
    <property type="molecule type" value="Genomic_DNA"/>
</dbReference>
<accession>A0A8J6B9C2</accession>
<sequence>MDVSKILEANKKKLALPSPFPDKEDTLSYDLAIKAASDNMPVSIGTNFVDSMKTIKVLTRDNLQLLTNHIFDLPKDGSVFILPPRSEVLPRALAPPKPKKPTKWEKFAQEKGIKKRTRMERNVLDKSTGQFTPRFGMKAKRVEDDWLMVDKMNAKYEEGEDPFLVAKQGRKERVAENAKKAKQNTFRAERGTPAASKRKTDIMHSLSAAKLGTASQGLFDAKIANEPAQKSHKRRHFQENFSKGGQSAERDAQAKILGKVLKRTAKK</sequence>
<dbReference type="AlphaFoldDB" id="A0A8J6B9C2"/>
<protein>
    <recommendedName>
        <fullName evidence="5">Ribosome biogenesis regulatory protein</fullName>
    </recommendedName>
</protein>
<keyword evidence="3 5" id="KW-0690">Ribosome biogenesis</keyword>
<evidence type="ECO:0000256" key="6">
    <source>
        <dbReference type="SAM" id="MobiDB-lite"/>
    </source>
</evidence>
<comment type="caution">
    <text evidence="7">The sequence shown here is derived from an EMBL/GenBank/DDBJ whole genome shotgun (WGS) entry which is preliminary data.</text>
</comment>
<evidence type="ECO:0000313" key="8">
    <source>
        <dbReference type="Proteomes" id="UP000717585"/>
    </source>
</evidence>
<proteinExistence type="inferred from homology"/>
<evidence type="ECO:0000256" key="4">
    <source>
        <dbReference type="ARBA" id="ARBA00023242"/>
    </source>
</evidence>
<evidence type="ECO:0000256" key="1">
    <source>
        <dbReference type="ARBA" id="ARBA00004123"/>
    </source>
</evidence>
<dbReference type="GO" id="GO:0005634">
    <property type="term" value="C:nucleus"/>
    <property type="evidence" value="ECO:0007669"/>
    <property type="project" value="UniProtKB-SubCell"/>
</dbReference>
<evidence type="ECO:0000256" key="3">
    <source>
        <dbReference type="ARBA" id="ARBA00022517"/>
    </source>
</evidence>
<comment type="subcellular location">
    <subcellularLocation>
        <location evidence="1 5">Nucleus</location>
    </subcellularLocation>
</comment>
<dbReference type="GO" id="GO:0042254">
    <property type="term" value="P:ribosome biogenesis"/>
    <property type="evidence" value="ECO:0007669"/>
    <property type="project" value="UniProtKB-KW"/>
</dbReference>
<keyword evidence="8" id="KW-1185">Reference proteome</keyword>
<gene>
    <name evidence="7" type="ORF">J8273_2212</name>
</gene>
<dbReference type="OrthoDB" id="28455at2759"/>
<evidence type="ECO:0000256" key="2">
    <source>
        <dbReference type="ARBA" id="ARBA00010077"/>
    </source>
</evidence>
<keyword evidence="4 5" id="KW-0539">Nucleus</keyword>
<dbReference type="InterPro" id="IPR007023">
    <property type="entry name" value="Ribosom_reg"/>
</dbReference>
<feature type="region of interest" description="Disordered" evidence="6">
    <location>
        <begin position="225"/>
        <end position="252"/>
    </location>
</feature>
<organism evidence="7 8">
    <name type="scientific">Carpediemonas membranifera</name>
    <dbReference type="NCBI Taxonomy" id="201153"/>
    <lineage>
        <taxon>Eukaryota</taxon>
        <taxon>Metamonada</taxon>
        <taxon>Carpediemonas-like organisms</taxon>
        <taxon>Carpediemonas</taxon>
    </lineage>
</organism>
<reference evidence="7" key="1">
    <citation type="submission" date="2021-05" db="EMBL/GenBank/DDBJ databases">
        <title>A free-living protist that lacks canonical eukaryotic 1 DNA replication and segregation systems.</title>
        <authorList>
            <person name="Salas-Leiva D.E."/>
            <person name="Tromer E.C."/>
            <person name="Curtis B.A."/>
            <person name="Jerlstrom-Hultqvist J."/>
            <person name="Kolisko M."/>
            <person name="Yi Z."/>
            <person name="Salas-Leiva J.S."/>
            <person name="Gallot-Lavallee L."/>
            <person name="Kops G.J.P.L."/>
            <person name="Archibald J.M."/>
            <person name="Simpson A.G.B."/>
            <person name="Roger A.J."/>
        </authorList>
    </citation>
    <scope>NUCLEOTIDE SEQUENCE</scope>
    <source>
        <strain evidence="7">BICM</strain>
    </source>
</reference>